<evidence type="ECO:0008006" key="4">
    <source>
        <dbReference type="Google" id="ProtNLM"/>
    </source>
</evidence>
<dbReference type="RefSeq" id="WP_092447720.1">
    <property type="nucleotide sequence ID" value="NZ_LT629774.1"/>
</dbReference>
<keyword evidence="3" id="KW-1185">Reference proteome</keyword>
<evidence type="ECO:0000313" key="3">
    <source>
        <dbReference type="Proteomes" id="UP000198963"/>
    </source>
</evidence>
<sequence length="328" mass="37348">MQLQDLTYLLQHPEAVTASQTEVLSAAIKEYPYFQPLRALYLKGLKQKESYKYNNALKTTAAHTTDRSVLFDYITSKIFNQNEISKQIKQNTEHLKSIDVNEADDISVNKSVTIDDALKAHIKATEGVLDPGLFEVKPLPPPRLETKLPKIEDSIISVDVKNITPEKELKIGEPLEFDKSENHSFTEWLKITSFKPIVREENQEKETRDNAGALEENKKTTATTAQPEVPKKTSPLQEKLSIIDKFISENPKIKPVSHNAPKPKLVNNDNPISDSLMTETLARIYLEQKNYDKAIQSYKILSLKYPEKSSFFAHQIKLVKELKDNNTI</sequence>
<reference evidence="2 3" key="1">
    <citation type="submission" date="2016-10" db="EMBL/GenBank/DDBJ databases">
        <authorList>
            <person name="Varghese N."/>
            <person name="Submissions S."/>
        </authorList>
    </citation>
    <scope>NUCLEOTIDE SEQUENCE [LARGE SCALE GENOMIC DNA]</scope>
    <source>
        <strain evidence="2 3">RHA_55</strain>
    </source>
</reference>
<feature type="compositionally biased region" description="Basic and acidic residues" evidence="1">
    <location>
        <begin position="200"/>
        <end position="219"/>
    </location>
</feature>
<dbReference type="EMBL" id="LT629774">
    <property type="protein sequence ID" value="SDS09280.1"/>
    <property type="molecule type" value="Genomic_DNA"/>
</dbReference>
<name>A0A1H1PDV5_9FLAO</name>
<dbReference type="AlphaFoldDB" id="A0A1H1PDV5"/>
<dbReference type="Proteomes" id="UP000198963">
    <property type="component" value="Chromosome I"/>
</dbReference>
<accession>A0A1H1PDV5</accession>
<evidence type="ECO:0000256" key="1">
    <source>
        <dbReference type="SAM" id="MobiDB-lite"/>
    </source>
</evidence>
<gene>
    <name evidence="2" type="ORF">SAMN04489797_0848</name>
</gene>
<dbReference type="STRING" id="1249933.SAMN04489797_0848"/>
<proteinExistence type="predicted"/>
<organism evidence="2 3">
    <name type="scientific">Winogradskyella sediminis</name>
    <dbReference type="NCBI Taxonomy" id="1382466"/>
    <lineage>
        <taxon>Bacteria</taxon>
        <taxon>Pseudomonadati</taxon>
        <taxon>Bacteroidota</taxon>
        <taxon>Flavobacteriia</taxon>
        <taxon>Flavobacteriales</taxon>
        <taxon>Flavobacteriaceae</taxon>
        <taxon>Winogradskyella</taxon>
    </lineage>
</organism>
<evidence type="ECO:0000313" key="2">
    <source>
        <dbReference type="EMBL" id="SDS09280.1"/>
    </source>
</evidence>
<protein>
    <recommendedName>
        <fullName evidence="4">Tetratricopeptide repeat-containing protein</fullName>
    </recommendedName>
</protein>
<feature type="region of interest" description="Disordered" evidence="1">
    <location>
        <begin position="200"/>
        <end position="234"/>
    </location>
</feature>